<evidence type="ECO:0000313" key="1">
    <source>
        <dbReference type="EMBL" id="EIM73905.1"/>
    </source>
</evidence>
<dbReference type="AlphaFoldDB" id="I5BWF3"/>
<dbReference type="Proteomes" id="UP000005551">
    <property type="component" value="Unassembled WGS sequence"/>
</dbReference>
<proteinExistence type="predicted"/>
<protein>
    <submittedName>
        <fullName evidence="1">Uncharacterized protein</fullName>
    </submittedName>
</protein>
<dbReference type="EMBL" id="AJYA01000053">
    <property type="protein sequence ID" value="EIM73905.1"/>
    <property type="molecule type" value="Genomic_DNA"/>
</dbReference>
<reference evidence="1 2" key="1">
    <citation type="submission" date="2012-05" db="EMBL/GenBank/DDBJ databases">
        <title>Genome sequence of Nitritalea halalkaliphila LW7.</title>
        <authorList>
            <person name="Jangir P.K."/>
            <person name="Singh A."/>
            <person name="Shivaji S."/>
            <person name="Sharma R."/>
        </authorList>
    </citation>
    <scope>NUCLEOTIDE SEQUENCE [LARGE SCALE GENOMIC DNA]</scope>
    <source>
        <strain evidence="1 2">LW7</strain>
    </source>
</reference>
<comment type="caution">
    <text evidence="1">The sequence shown here is derived from an EMBL/GenBank/DDBJ whole genome shotgun (WGS) entry which is preliminary data.</text>
</comment>
<sequence>MITLDSISKIFDGKIVVLKNTYNSGELIFLKNNFPSLPEIYPIPEHSYKSFFIENNTFPFYAFTKNNFSEITFFCASCRLPLFK</sequence>
<organism evidence="1 2">
    <name type="scientific">Nitritalea halalkaliphila LW7</name>
    <dbReference type="NCBI Taxonomy" id="1189621"/>
    <lineage>
        <taxon>Bacteria</taxon>
        <taxon>Pseudomonadati</taxon>
        <taxon>Bacteroidota</taxon>
        <taxon>Cytophagia</taxon>
        <taxon>Cytophagales</taxon>
        <taxon>Cyclobacteriaceae</taxon>
        <taxon>Nitritalea</taxon>
    </lineage>
</organism>
<name>I5BWF3_9BACT</name>
<accession>I5BWF3</accession>
<evidence type="ECO:0000313" key="2">
    <source>
        <dbReference type="Proteomes" id="UP000005551"/>
    </source>
</evidence>
<gene>
    <name evidence="1" type="ORF">A3SI_17092</name>
</gene>
<keyword evidence="2" id="KW-1185">Reference proteome</keyword>